<dbReference type="NCBIfam" id="NF009897">
    <property type="entry name" value="PRK13357.1"/>
    <property type="match status" value="1"/>
</dbReference>
<comment type="cofactor">
    <cofactor evidence="1 10">
        <name>pyridoxal 5'-phosphate</name>
        <dbReference type="ChEBI" id="CHEBI:597326"/>
    </cofactor>
</comment>
<gene>
    <name evidence="12" type="ORF">THAPSDRAFT_35186</name>
</gene>
<evidence type="ECO:0000313" key="13">
    <source>
        <dbReference type="Proteomes" id="UP000001449"/>
    </source>
</evidence>
<dbReference type="KEGG" id="tps:THAPSDRAFT_35186"/>
<dbReference type="PROSITE" id="PS00770">
    <property type="entry name" value="AA_TRANSFER_CLASS_4"/>
    <property type="match status" value="1"/>
</dbReference>
<evidence type="ECO:0000256" key="8">
    <source>
        <dbReference type="PIRSR" id="PIRSR006468-1"/>
    </source>
</evidence>
<dbReference type="PaxDb" id="35128-Thaps35186"/>
<dbReference type="RefSeq" id="XP_002290932.1">
    <property type="nucleotide sequence ID" value="XM_002290896.1"/>
</dbReference>
<accession>B8C515</accession>
<dbReference type="EMBL" id="CM000643">
    <property type="protein sequence ID" value="EED91039.1"/>
    <property type="molecule type" value="Genomic_DNA"/>
</dbReference>
<dbReference type="OMA" id="LTEVFAC"/>
<dbReference type="InterPro" id="IPR036038">
    <property type="entry name" value="Aminotransferase-like"/>
</dbReference>
<dbReference type="PIRSF" id="PIRSF006468">
    <property type="entry name" value="BCAT1"/>
    <property type="match status" value="1"/>
</dbReference>
<comment type="catalytic activity">
    <reaction evidence="11">
        <text>L-valine + 2-oxoglutarate = 3-methyl-2-oxobutanoate + L-glutamate</text>
        <dbReference type="Rhea" id="RHEA:24813"/>
        <dbReference type="ChEBI" id="CHEBI:11851"/>
        <dbReference type="ChEBI" id="CHEBI:16810"/>
        <dbReference type="ChEBI" id="CHEBI:29985"/>
        <dbReference type="ChEBI" id="CHEBI:57762"/>
        <dbReference type="EC" id="2.6.1.42"/>
    </reaction>
</comment>
<dbReference type="InterPro" id="IPR043131">
    <property type="entry name" value="BCAT-like_N"/>
</dbReference>
<dbReference type="eggNOG" id="KOG0975">
    <property type="taxonomic scope" value="Eukaryota"/>
</dbReference>
<dbReference type="GO" id="GO:0052655">
    <property type="term" value="F:L-valine-2-oxoglutarate transaminase activity"/>
    <property type="evidence" value="ECO:0007669"/>
    <property type="project" value="RHEA"/>
</dbReference>
<dbReference type="GeneID" id="7448389"/>
<keyword evidence="6 10" id="KW-0663">Pyridoxal phosphate</keyword>
<dbReference type="HOGENOM" id="CLU_031922_0_1_1"/>
<keyword evidence="5 11" id="KW-0808">Transferase</keyword>
<evidence type="ECO:0000256" key="4">
    <source>
        <dbReference type="ARBA" id="ARBA00022605"/>
    </source>
</evidence>
<dbReference type="InterPro" id="IPR001544">
    <property type="entry name" value="Aminotrans_IV"/>
</dbReference>
<dbReference type="Pfam" id="PF01063">
    <property type="entry name" value="Aminotran_4"/>
    <property type="match status" value="1"/>
</dbReference>
<evidence type="ECO:0000256" key="2">
    <source>
        <dbReference type="ARBA" id="ARBA00009320"/>
    </source>
</evidence>
<dbReference type="GO" id="GO:0052654">
    <property type="term" value="F:L-leucine-2-oxoglutarate transaminase activity"/>
    <property type="evidence" value="ECO:0007669"/>
    <property type="project" value="RHEA"/>
</dbReference>
<reference evidence="12 13" key="1">
    <citation type="journal article" date="2004" name="Science">
        <title>The genome of the diatom Thalassiosira pseudonana: ecology, evolution, and metabolism.</title>
        <authorList>
            <person name="Armbrust E.V."/>
            <person name="Berges J.A."/>
            <person name="Bowler C."/>
            <person name="Green B.R."/>
            <person name="Martinez D."/>
            <person name="Putnam N.H."/>
            <person name="Zhou S."/>
            <person name="Allen A.E."/>
            <person name="Apt K.E."/>
            <person name="Bechner M."/>
            <person name="Brzezinski M.A."/>
            <person name="Chaal B.K."/>
            <person name="Chiovitti A."/>
            <person name="Davis A.K."/>
            <person name="Demarest M.S."/>
            <person name="Detter J.C."/>
            <person name="Glavina T."/>
            <person name="Goodstein D."/>
            <person name="Hadi M.Z."/>
            <person name="Hellsten U."/>
            <person name="Hildebrand M."/>
            <person name="Jenkins B.D."/>
            <person name="Jurka J."/>
            <person name="Kapitonov V.V."/>
            <person name="Kroger N."/>
            <person name="Lau W.W."/>
            <person name="Lane T.W."/>
            <person name="Larimer F.W."/>
            <person name="Lippmeier J.C."/>
            <person name="Lucas S."/>
            <person name="Medina M."/>
            <person name="Montsant A."/>
            <person name="Obornik M."/>
            <person name="Parker M.S."/>
            <person name="Palenik B."/>
            <person name="Pazour G.J."/>
            <person name="Richardson P.M."/>
            <person name="Rynearson T.A."/>
            <person name="Saito M.A."/>
            <person name="Schwartz D.C."/>
            <person name="Thamatrakoln K."/>
            <person name="Valentin K."/>
            <person name="Vardi A."/>
            <person name="Wilkerson F.P."/>
            <person name="Rokhsar D.S."/>
        </authorList>
    </citation>
    <scope>NUCLEOTIDE SEQUENCE [LARGE SCALE GENOMIC DNA]</scope>
    <source>
        <strain evidence="12 13">CCMP1335</strain>
    </source>
</reference>
<evidence type="ECO:0000256" key="6">
    <source>
        <dbReference type="ARBA" id="ARBA00022898"/>
    </source>
</evidence>
<dbReference type="InterPro" id="IPR018300">
    <property type="entry name" value="Aminotrans_IV_CS"/>
</dbReference>
<keyword evidence="3 11" id="KW-0032">Aminotransferase</keyword>
<dbReference type="Proteomes" id="UP000001449">
    <property type="component" value="Chromosome 6"/>
</dbReference>
<protein>
    <recommendedName>
        <fullName evidence="11">Branched-chain-amino-acid aminotransferase</fullName>
        <ecNumber evidence="11">2.6.1.42</ecNumber>
    </recommendedName>
</protein>
<keyword evidence="7 11" id="KW-0100">Branched-chain amino acid biosynthesis</keyword>
<name>B8C515_THAPS</name>
<dbReference type="FunFam" id="3.20.10.10:FF:000004">
    <property type="entry name" value="Branched-chain-amino-acid aminotransferase"/>
    <property type="match status" value="1"/>
</dbReference>
<dbReference type="NCBIfam" id="TIGR01123">
    <property type="entry name" value="ilvE_II"/>
    <property type="match status" value="1"/>
</dbReference>
<dbReference type="Gene3D" id="3.30.470.10">
    <property type="match status" value="1"/>
</dbReference>
<feature type="modified residue" description="N6-(pyridoxal phosphate)lysine" evidence="8">
    <location>
        <position position="187"/>
    </location>
</feature>
<keyword evidence="4 11" id="KW-0028">Amino-acid biosynthesis</keyword>
<evidence type="ECO:0000256" key="11">
    <source>
        <dbReference type="RuleBase" id="RU004517"/>
    </source>
</evidence>
<dbReference type="PANTHER" id="PTHR11825:SF44">
    <property type="entry name" value="BRANCHED-CHAIN-AMINO-ACID AMINOTRANSFERASE"/>
    <property type="match status" value="1"/>
</dbReference>
<dbReference type="Gene3D" id="3.20.10.10">
    <property type="entry name" value="D-amino Acid Aminotransferase, subunit A, domain 2"/>
    <property type="match status" value="1"/>
</dbReference>
<dbReference type="STRING" id="35128.B8C515"/>
<keyword evidence="13" id="KW-1185">Reference proteome</keyword>
<dbReference type="CDD" id="cd01557">
    <property type="entry name" value="BCAT_beta_family"/>
    <property type="match status" value="1"/>
</dbReference>
<dbReference type="GO" id="GO:0052656">
    <property type="term" value="F:L-isoleucine-2-oxoglutarate transaminase activity"/>
    <property type="evidence" value="ECO:0007669"/>
    <property type="project" value="RHEA"/>
</dbReference>
<feature type="non-terminal residue" evidence="12">
    <location>
        <position position="1"/>
    </location>
</feature>
<evidence type="ECO:0000256" key="3">
    <source>
        <dbReference type="ARBA" id="ARBA00022576"/>
    </source>
</evidence>
<proteinExistence type="inferred from homology"/>
<sequence length="351" mass="38952">KIPNKEDLQFGKTFSSHMLQIPYAKGKGGWQAPEIMPYQELKLSPAASSLHYGLECFEGMKAYKSLSNPNDLRLFRPELNMKRLKNSMERLSMPGYDFEPQELIECIAELVRVDKDWIPDGEGYSLYIRPTVISTHPYLGVATPDDLLLFVITCPVGPYYPSGFAPVRLTADTSYVRAWPGGTGGSKVGGNYAPTMKPAQEAAQRGYSQILWVFGEEEEVTEVGAMNVFFFLEKKGGGGRELVTPPLTRGDILPGVTRQSIIELTNTWGEFDVVERSITMPEIHEAELEGRLIEAFGAGTAAVVTPISHIQYHGRDIKIPATGDLTRRIFSDLMGIQYGRIEVPAGWSVKI</sequence>
<dbReference type="InterPro" id="IPR043132">
    <property type="entry name" value="BCAT-like_C"/>
</dbReference>
<evidence type="ECO:0000256" key="9">
    <source>
        <dbReference type="RuleBase" id="RU004106"/>
    </source>
</evidence>
<reference evidence="12 13" key="2">
    <citation type="journal article" date="2008" name="Nature">
        <title>The Phaeodactylum genome reveals the evolutionary history of diatom genomes.</title>
        <authorList>
            <person name="Bowler C."/>
            <person name="Allen A.E."/>
            <person name="Badger J.H."/>
            <person name="Grimwood J."/>
            <person name="Jabbari K."/>
            <person name="Kuo A."/>
            <person name="Maheswari U."/>
            <person name="Martens C."/>
            <person name="Maumus F."/>
            <person name="Otillar R.P."/>
            <person name="Rayko E."/>
            <person name="Salamov A."/>
            <person name="Vandepoele K."/>
            <person name="Beszteri B."/>
            <person name="Gruber A."/>
            <person name="Heijde M."/>
            <person name="Katinka M."/>
            <person name="Mock T."/>
            <person name="Valentin K."/>
            <person name="Verret F."/>
            <person name="Berges J.A."/>
            <person name="Brownlee C."/>
            <person name="Cadoret J.P."/>
            <person name="Chiovitti A."/>
            <person name="Choi C.J."/>
            <person name="Coesel S."/>
            <person name="De Martino A."/>
            <person name="Detter J.C."/>
            <person name="Durkin C."/>
            <person name="Falciatore A."/>
            <person name="Fournet J."/>
            <person name="Haruta M."/>
            <person name="Huysman M.J."/>
            <person name="Jenkins B.D."/>
            <person name="Jiroutova K."/>
            <person name="Jorgensen R.E."/>
            <person name="Joubert Y."/>
            <person name="Kaplan A."/>
            <person name="Kroger N."/>
            <person name="Kroth P.G."/>
            <person name="La Roche J."/>
            <person name="Lindquist E."/>
            <person name="Lommer M."/>
            <person name="Martin-Jezequel V."/>
            <person name="Lopez P.J."/>
            <person name="Lucas S."/>
            <person name="Mangogna M."/>
            <person name="McGinnis K."/>
            <person name="Medlin L.K."/>
            <person name="Montsant A."/>
            <person name="Oudot-Le Secq M.P."/>
            <person name="Napoli C."/>
            <person name="Obornik M."/>
            <person name="Parker M.S."/>
            <person name="Petit J.L."/>
            <person name="Porcel B.M."/>
            <person name="Poulsen N."/>
            <person name="Robison M."/>
            <person name="Rychlewski L."/>
            <person name="Rynearson T.A."/>
            <person name="Schmutz J."/>
            <person name="Shapiro H."/>
            <person name="Siaut M."/>
            <person name="Stanley M."/>
            <person name="Sussman M.R."/>
            <person name="Taylor A.R."/>
            <person name="Vardi A."/>
            <person name="von Dassow P."/>
            <person name="Vyverman W."/>
            <person name="Willis A."/>
            <person name="Wyrwicz L.S."/>
            <person name="Rokhsar D.S."/>
            <person name="Weissenbach J."/>
            <person name="Armbrust E.V."/>
            <person name="Green B.R."/>
            <person name="Van de Peer Y."/>
            <person name="Grigoriev I.V."/>
        </authorList>
    </citation>
    <scope>NUCLEOTIDE SEQUENCE [LARGE SCALE GENOMIC DNA]</scope>
    <source>
        <strain evidence="12 13">CCMP1335</strain>
    </source>
</reference>
<dbReference type="GO" id="GO:0008652">
    <property type="term" value="P:amino acid biosynthetic process"/>
    <property type="evidence" value="ECO:0007669"/>
    <property type="project" value="UniProtKB-KW"/>
</dbReference>
<comment type="catalytic activity">
    <reaction evidence="11">
        <text>L-leucine + 2-oxoglutarate = 4-methyl-2-oxopentanoate + L-glutamate</text>
        <dbReference type="Rhea" id="RHEA:18321"/>
        <dbReference type="ChEBI" id="CHEBI:16810"/>
        <dbReference type="ChEBI" id="CHEBI:17865"/>
        <dbReference type="ChEBI" id="CHEBI:29985"/>
        <dbReference type="ChEBI" id="CHEBI:57427"/>
        <dbReference type="EC" id="2.6.1.42"/>
    </reaction>
</comment>
<dbReference type="InParanoid" id="B8C515"/>
<dbReference type="PANTHER" id="PTHR11825">
    <property type="entry name" value="SUBGROUP IIII AMINOTRANSFERASE"/>
    <property type="match status" value="1"/>
</dbReference>
<evidence type="ECO:0000256" key="7">
    <source>
        <dbReference type="ARBA" id="ARBA00023304"/>
    </source>
</evidence>
<organism evidence="12 13">
    <name type="scientific">Thalassiosira pseudonana</name>
    <name type="common">Marine diatom</name>
    <name type="synonym">Cyclotella nana</name>
    <dbReference type="NCBI Taxonomy" id="35128"/>
    <lineage>
        <taxon>Eukaryota</taxon>
        <taxon>Sar</taxon>
        <taxon>Stramenopiles</taxon>
        <taxon>Ochrophyta</taxon>
        <taxon>Bacillariophyta</taxon>
        <taxon>Coscinodiscophyceae</taxon>
        <taxon>Thalassiosirophycidae</taxon>
        <taxon>Thalassiosirales</taxon>
        <taxon>Thalassiosiraceae</taxon>
        <taxon>Thalassiosira</taxon>
    </lineage>
</organism>
<evidence type="ECO:0000313" key="12">
    <source>
        <dbReference type="EMBL" id="EED91039.1"/>
    </source>
</evidence>
<comment type="catalytic activity">
    <reaction evidence="11">
        <text>L-isoleucine + 2-oxoglutarate = (S)-3-methyl-2-oxopentanoate + L-glutamate</text>
        <dbReference type="Rhea" id="RHEA:24801"/>
        <dbReference type="ChEBI" id="CHEBI:16810"/>
        <dbReference type="ChEBI" id="CHEBI:29985"/>
        <dbReference type="ChEBI" id="CHEBI:35146"/>
        <dbReference type="ChEBI" id="CHEBI:58045"/>
        <dbReference type="EC" id="2.6.1.42"/>
    </reaction>
</comment>
<dbReference type="SUPFAM" id="SSF56752">
    <property type="entry name" value="D-aminoacid aminotransferase-like PLP-dependent enzymes"/>
    <property type="match status" value="1"/>
</dbReference>
<dbReference type="InterPro" id="IPR033939">
    <property type="entry name" value="BCAT_family"/>
</dbReference>
<evidence type="ECO:0000256" key="1">
    <source>
        <dbReference type="ARBA" id="ARBA00001933"/>
    </source>
</evidence>
<dbReference type="InterPro" id="IPR005786">
    <property type="entry name" value="B_amino_transII"/>
</dbReference>
<evidence type="ECO:0000256" key="10">
    <source>
        <dbReference type="RuleBase" id="RU004516"/>
    </source>
</evidence>
<comment type="similarity">
    <text evidence="2 9">Belongs to the class-IV pyridoxal-phosphate-dependent aminotransferase family.</text>
</comment>
<dbReference type="GO" id="GO:0009082">
    <property type="term" value="P:branched-chain amino acid biosynthetic process"/>
    <property type="evidence" value="ECO:0007669"/>
    <property type="project" value="UniProtKB-KW"/>
</dbReference>
<dbReference type="EC" id="2.6.1.42" evidence="11"/>
<evidence type="ECO:0000256" key="5">
    <source>
        <dbReference type="ARBA" id="ARBA00022679"/>
    </source>
</evidence>
<dbReference type="AlphaFoldDB" id="B8C515"/>